<evidence type="ECO:0000313" key="1">
    <source>
        <dbReference type="EMBL" id="CAH1794861.1"/>
    </source>
</evidence>
<dbReference type="AlphaFoldDB" id="A0A8J1XXG1"/>
<evidence type="ECO:0000313" key="2">
    <source>
        <dbReference type="Proteomes" id="UP000749559"/>
    </source>
</evidence>
<accession>A0A8J1XXG1</accession>
<gene>
    <name evidence="1" type="ORF">OFUS_LOCUS19487</name>
</gene>
<sequence length="180" mass="19319">MHESSDTQTGKNETEPEQITPQVAVHRISFRGLTGIIFSLLGVSLLIYAVGFLGTSWSVQGETHQGLWSTCQCRAPKQGPWLIGAQILTTLGLIGLVVCLAATVIYMTVHTINKNKSLRALISSCFITAILMVSGFITYGSHYPGLHWSFAFCTISMIITLGAGGLSIKQMLDSKAGTVA</sequence>
<keyword evidence="2" id="KW-1185">Reference proteome</keyword>
<protein>
    <submittedName>
        <fullName evidence="1">Uncharacterized protein</fullName>
    </submittedName>
</protein>
<dbReference type="EMBL" id="CAIIXF020000009">
    <property type="protein sequence ID" value="CAH1794861.1"/>
    <property type="molecule type" value="Genomic_DNA"/>
</dbReference>
<proteinExistence type="predicted"/>
<organism evidence="1 2">
    <name type="scientific">Owenia fusiformis</name>
    <name type="common">Polychaete worm</name>
    <dbReference type="NCBI Taxonomy" id="6347"/>
    <lineage>
        <taxon>Eukaryota</taxon>
        <taxon>Metazoa</taxon>
        <taxon>Spiralia</taxon>
        <taxon>Lophotrochozoa</taxon>
        <taxon>Annelida</taxon>
        <taxon>Polychaeta</taxon>
        <taxon>Sedentaria</taxon>
        <taxon>Canalipalpata</taxon>
        <taxon>Sabellida</taxon>
        <taxon>Oweniida</taxon>
        <taxon>Oweniidae</taxon>
        <taxon>Owenia</taxon>
    </lineage>
</organism>
<comment type="caution">
    <text evidence="1">The sequence shown here is derived from an EMBL/GenBank/DDBJ whole genome shotgun (WGS) entry which is preliminary data.</text>
</comment>
<dbReference type="Proteomes" id="UP000749559">
    <property type="component" value="Unassembled WGS sequence"/>
</dbReference>
<name>A0A8J1XXG1_OWEFU</name>
<reference evidence="1" key="1">
    <citation type="submission" date="2022-03" db="EMBL/GenBank/DDBJ databases">
        <authorList>
            <person name="Martin C."/>
        </authorList>
    </citation>
    <scope>NUCLEOTIDE SEQUENCE</scope>
</reference>